<name>A0A3N4L054_9PEZI</name>
<dbReference type="EMBL" id="ML119114">
    <property type="protein sequence ID" value="RPB15118.1"/>
    <property type="molecule type" value="Genomic_DNA"/>
</dbReference>
<evidence type="ECO:0000256" key="1">
    <source>
        <dbReference type="ARBA" id="ARBA00022737"/>
    </source>
</evidence>
<dbReference type="STRING" id="1392247.A0A3N4L054"/>
<dbReference type="PROSITE" id="PS50088">
    <property type="entry name" value="ANK_REPEAT"/>
    <property type="match status" value="3"/>
</dbReference>
<dbReference type="InterPro" id="IPR036770">
    <property type="entry name" value="Ankyrin_rpt-contain_sf"/>
</dbReference>
<dbReference type="SMART" id="SM00248">
    <property type="entry name" value="ANK"/>
    <property type="match status" value="3"/>
</dbReference>
<organism evidence="4 5">
    <name type="scientific">Morchella conica CCBAS932</name>
    <dbReference type="NCBI Taxonomy" id="1392247"/>
    <lineage>
        <taxon>Eukaryota</taxon>
        <taxon>Fungi</taxon>
        <taxon>Dikarya</taxon>
        <taxon>Ascomycota</taxon>
        <taxon>Pezizomycotina</taxon>
        <taxon>Pezizomycetes</taxon>
        <taxon>Pezizales</taxon>
        <taxon>Morchellaceae</taxon>
        <taxon>Morchella</taxon>
    </lineage>
</organism>
<dbReference type="PANTHER" id="PTHR24198">
    <property type="entry name" value="ANKYRIN REPEAT AND PROTEIN KINASE DOMAIN-CONTAINING PROTEIN"/>
    <property type="match status" value="1"/>
</dbReference>
<dbReference type="PROSITE" id="PS50297">
    <property type="entry name" value="ANK_REP_REGION"/>
    <property type="match status" value="3"/>
</dbReference>
<sequence length="96" mass="10042">GKTALHCAVKSGHSGVGRVLLDLGKADVTSVDNKKRTPLHHAAGNGHSDSVEMLLRHNAPMEARDIHGSTPLLYAANSGHESTVTILVNESADINA</sequence>
<proteinExistence type="predicted"/>
<dbReference type="InterPro" id="IPR002110">
    <property type="entry name" value="Ankyrin_rpt"/>
</dbReference>
<dbReference type="SUPFAM" id="SSF48403">
    <property type="entry name" value="Ankyrin repeat"/>
    <property type="match status" value="1"/>
</dbReference>
<dbReference type="AlphaFoldDB" id="A0A3N4L054"/>
<feature type="repeat" description="ANK" evidence="3">
    <location>
        <begin position="67"/>
        <end position="96"/>
    </location>
</feature>
<dbReference type="PANTHER" id="PTHR24198:SF165">
    <property type="entry name" value="ANKYRIN REPEAT-CONTAINING PROTEIN-RELATED"/>
    <property type="match status" value="1"/>
</dbReference>
<dbReference type="Gene3D" id="1.25.40.20">
    <property type="entry name" value="Ankyrin repeat-containing domain"/>
    <property type="match status" value="2"/>
</dbReference>
<feature type="non-terminal residue" evidence="4">
    <location>
        <position position="96"/>
    </location>
</feature>
<protein>
    <submittedName>
        <fullName evidence="4">Ankyrin</fullName>
    </submittedName>
</protein>
<dbReference type="InParanoid" id="A0A3N4L054"/>
<gene>
    <name evidence="4" type="ORF">P167DRAFT_460435</name>
</gene>
<evidence type="ECO:0000313" key="5">
    <source>
        <dbReference type="Proteomes" id="UP000277580"/>
    </source>
</evidence>
<reference evidence="4 5" key="1">
    <citation type="journal article" date="2018" name="Nat. Ecol. Evol.">
        <title>Pezizomycetes genomes reveal the molecular basis of ectomycorrhizal truffle lifestyle.</title>
        <authorList>
            <person name="Murat C."/>
            <person name="Payen T."/>
            <person name="Noel B."/>
            <person name="Kuo A."/>
            <person name="Morin E."/>
            <person name="Chen J."/>
            <person name="Kohler A."/>
            <person name="Krizsan K."/>
            <person name="Balestrini R."/>
            <person name="Da Silva C."/>
            <person name="Montanini B."/>
            <person name="Hainaut M."/>
            <person name="Levati E."/>
            <person name="Barry K.W."/>
            <person name="Belfiori B."/>
            <person name="Cichocki N."/>
            <person name="Clum A."/>
            <person name="Dockter R.B."/>
            <person name="Fauchery L."/>
            <person name="Guy J."/>
            <person name="Iotti M."/>
            <person name="Le Tacon F."/>
            <person name="Lindquist E.A."/>
            <person name="Lipzen A."/>
            <person name="Malagnac F."/>
            <person name="Mello A."/>
            <person name="Molinier V."/>
            <person name="Miyauchi S."/>
            <person name="Poulain J."/>
            <person name="Riccioni C."/>
            <person name="Rubini A."/>
            <person name="Sitrit Y."/>
            <person name="Splivallo R."/>
            <person name="Traeger S."/>
            <person name="Wang M."/>
            <person name="Zifcakova L."/>
            <person name="Wipf D."/>
            <person name="Zambonelli A."/>
            <person name="Paolocci F."/>
            <person name="Nowrousian M."/>
            <person name="Ottonello S."/>
            <person name="Baldrian P."/>
            <person name="Spatafora J.W."/>
            <person name="Henrissat B."/>
            <person name="Nagy L.G."/>
            <person name="Aury J.M."/>
            <person name="Wincker P."/>
            <person name="Grigoriev I.V."/>
            <person name="Bonfante P."/>
            <person name="Martin F.M."/>
        </authorList>
    </citation>
    <scope>NUCLEOTIDE SEQUENCE [LARGE SCALE GENOMIC DNA]</scope>
    <source>
        <strain evidence="4 5">CCBAS932</strain>
    </source>
</reference>
<keyword evidence="5" id="KW-1185">Reference proteome</keyword>
<feature type="repeat" description="ANK" evidence="3">
    <location>
        <begin position="34"/>
        <end position="66"/>
    </location>
</feature>
<evidence type="ECO:0000256" key="2">
    <source>
        <dbReference type="ARBA" id="ARBA00023043"/>
    </source>
</evidence>
<accession>A0A3N4L054</accession>
<dbReference type="PRINTS" id="PR01415">
    <property type="entry name" value="ANKYRIN"/>
</dbReference>
<keyword evidence="1" id="KW-0677">Repeat</keyword>
<dbReference type="Pfam" id="PF12796">
    <property type="entry name" value="Ank_2"/>
    <property type="match status" value="1"/>
</dbReference>
<feature type="non-terminal residue" evidence="4">
    <location>
        <position position="1"/>
    </location>
</feature>
<evidence type="ECO:0000313" key="4">
    <source>
        <dbReference type="EMBL" id="RPB15118.1"/>
    </source>
</evidence>
<dbReference type="OrthoDB" id="539213at2759"/>
<dbReference type="Proteomes" id="UP000277580">
    <property type="component" value="Unassembled WGS sequence"/>
</dbReference>
<evidence type="ECO:0000256" key="3">
    <source>
        <dbReference type="PROSITE-ProRule" id="PRU00023"/>
    </source>
</evidence>
<feature type="repeat" description="ANK" evidence="3">
    <location>
        <begin position="1"/>
        <end position="24"/>
    </location>
</feature>
<keyword evidence="2 3" id="KW-0040">ANK repeat</keyword>